<gene>
    <name evidence="1" type="ordered locus">Palpr_2212</name>
</gene>
<dbReference type="OrthoDB" id="815717at2"/>
<organism evidence="1 2">
    <name type="scientific">Paludibacter propionicigenes (strain DSM 17365 / JCM 13257 / WB4)</name>
    <dbReference type="NCBI Taxonomy" id="694427"/>
    <lineage>
        <taxon>Bacteria</taxon>
        <taxon>Pseudomonadati</taxon>
        <taxon>Bacteroidota</taxon>
        <taxon>Bacteroidia</taxon>
        <taxon>Bacteroidales</taxon>
        <taxon>Paludibacteraceae</taxon>
        <taxon>Paludibacter</taxon>
    </lineage>
</organism>
<dbReference type="EMBL" id="CP002345">
    <property type="protein sequence ID" value="ADQ80348.1"/>
    <property type="molecule type" value="Genomic_DNA"/>
</dbReference>
<accession>E4T6K4</accession>
<dbReference type="Proteomes" id="UP000008718">
    <property type="component" value="Chromosome"/>
</dbReference>
<proteinExistence type="predicted"/>
<dbReference type="AlphaFoldDB" id="E4T6K4"/>
<sequence length="227" mass="26804">MIKIRFFIISVVLTLGINAVYARKVPGFIIKNSNDTVLGEVSIPFFDPFSGGIIINGIDLKSFQSVLYFREKNTERFRAFTPEDIAGFGFTYRSTDYKFKTLLVEYKSLVSSERQKLRFLNLIYQGHLALYKEITTKESYFSTGTSNKYIDYYDYYLYDDRHGLKRVIKSNEFKTLGDLFRYYGINQNFIDIVPASARFKDIMYFLETYDIWKRRSRKKTDIISLRD</sequence>
<dbReference type="RefSeq" id="WP_013445717.1">
    <property type="nucleotide sequence ID" value="NC_014734.1"/>
</dbReference>
<dbReference type="KEGG" id="ppn:Palpr_2212"/>
<evidence type="ECO:0000313" key="2">
    <source>
        <dbReference type="Proteomes" id="UP000008718"/>
    </source>
</evidence>
<protein>
    <submittedName>
        <fullName evidence="1">Uncharacterized protein</fullName>
    </submittedName>
</protein>
<dbReference type="HOGENOM" id="CLU_1218803_0_0_10"/>
<keyword evidence="2" id="KW-1185">Reference proteome</keyword>
<dbReference type="STRING" id="694427.Palpr_2212"/>
<name>E4T6K4_PALPW</name>
<evidence type="ECO:0000313" key="1">
    <source>
        <dbReference type="EMBL" id="ADQ80348.1"/>
    </source>
</evidence>
<reference evidence="1 2" key="2">
    <citation type="journal article" date="2011" name="Stand. Genomic Sci.">
        <title>Complete genome sequence of Paludibacter propionicigenes type strain (WB4).</title>
        <authorList>
            <person name="Gronow S."/>
            <person name="Munk C."/>
            <person name="Lapidus A."/>
            <person name="Nolan M."/>
            <person name="Lucas S."/>
            <person name="Hammon N."/>
            <person name="Deshpande S."/>
            <person name="Cheng J.F."/>
            <person name="Tapia R."/>
            <person name="Han C."/>
            <person name="Goodwin L."/>
            <person name="Pitluck S."/>
            <person name="Liolios K."/>
            <person name="Ivanova N."/>
            <person name="Mavromatis K."/>
            <person name="Mikhailova N."/>
            <person name="Pati A."/>
            <person name="Chen A."/>
            <person name="Palaniappan K."/>
            <person name="Land M."/>
            <person name="Hauser L."/>
            <person name="Chang Y.J."/>
            <person name="Jeffries C.D."/>
            <person name="Brambilla E."/>
            <person name="Rohde M."/>
            <person name="Goker M."/>
            <person name="Detter J.C."/>
            <person name="Woyke T."/>
            <person name="Bristow J."/>
            <person name="Eisen J.A."/>
            <person name="Markowitz V."/>
            <person name="Hugenholtz P."/>
            <person name="Kyrpides N.C."/>
            <person name="Klenk H.P."/>
        </authorList>
    </citation>
    <scope>NUCLEOTIDE SEQUENCE [LARGE SCALE GENOMIC DNA]</scope>
    <source>
        <strain evidence="2">DSM 17365 / JCM 13257 / WB4</strain>
    </source>
</reference>
<reference key="1">
    <citation type="submission" date="2010-11" db="EMBL/GenBank/DDBJ databases">
        <title>The complete genome of Paludibacter propionicigenes DSM 17365.</title>
        <authorList>
            <consortium name="US DOE Joint Genome Institute (JGI-PGF)"/>
            <person name="Lucas S."/>
            <person name="Copeland A."/>
            <person name="Lapidus A."/>
            <person name="Bruce D."/>
            <person name="Goodwin L."/>
            <person name="Pitluck S."/>
            <person name="Kyrpides N."/>
            <person name="Mavromatis K."/>
            <person name="Ivanova N."/>
            <person name="Munk A.C."/>
            <person name="Brettin T."/>
            <person name="Detter J.C."/>
            <person name="Han C."/>
            <person name="Tapia R."/>
            <person name="Land M."/>
            <person name="Hauser L."/>
            <person name="Markowitz V."/>
            <person name="Cheng J.-F."/>
            <person name="Hugenholtz P."/>
            <person name="Woyke T."/>
            <person name="Wu D."/>
            <person name="Gronow S."/>
            <person name="Wellnitz S."/>
            <person name="Brambilla E."/>
            <person name="Klenk H.-P."/>
            <person name="Eisen J.A."/>
        </authorList>
    </citation>
    <scope>NUCLEOTIDE SEQUENCE</scope>
    <source>
        <strain>WB4</strain>
    </source>
</reference>